<dbReference type="FunFam" id="3.40.50.2300:FF:000001">
    <property type="entry name" value="DNA-binding response regulator PhoB"/>
    <property type="match status" value="1"/>
</dbReference>
<accession>A0A2W1JG01</accession>
<evidence type="ECO:0000256" key="1">
    <source>
        <dbReference type="ARBA" id="ARBA00022553"/>
    </source>
</evidence>
<dbReference type="InterPro" id="IPR001789">
    <property type="entry name" value="Sig_transdc_resp-reg_receiver"/>
</dbReference>
<sequence length="122" mass="13401">MNIHVLLIEDEASIARLLELDLNDLGYRVTVAHDGLTGLHLAQTQAPDIIVLDWQLPQLTGLEICQRLRAAGKMMPIIFATALGDDLRRKAALRAGGTDYLVKPFSTESLLQVIDEQQALVA</sequence>
<dbReference type="PANTHER" id="PTHR48111">
    <property type="entry name" value="REGULATOR OF RPOS"/>
    <property type="match status" value="1"/>
</dbReference>
<dbReference type="GO" id="GO:0032993">
    <property type="term" value="C:protein-DNA complex"/>
    <property type="evidence" value="ECO:0007669"/>
    <property type="project" value="TreeGrafter"/>
</dbReference>
<evidence type="ECO:0000313" key="9">
    <source>
        <dbReference type="Proteomes" id="UP000248857"/>
    </source>
</evidence>
<dbReference type="Pfam" id="PF00072">
    <property type="entry name" value="Response_reg"/>
    <property type="match status" value="1"/>
</dbReference>
<name>A0A2W1JG01_9CYAN</name>
<dbReference type="SUPFAM" id="SSF52172">
    <property type="entry name" value="CheY-like"/>
    <property type="match status" value="1"/>
</dbReference>
<dbReference type="Gene3D" id="3.40.50.2300">
    <property type="match status" value="1"/>
</dbReference>
<dbReference type="PANTHER" id="PTHR48111:SF22">
    <property type="entry name" value="REGULATOR OF RPOS"/>
    <property type="match status" value="1"/>
</dbReference>
<organism evidence="8 9">
    <name type="scientific">Acaryochloris thomasi RCC1774</name>
    <dbReference type="NCBI Taxonomy" id="1764569"/>
    <lineage>
        <taxon>Bacteria</taxon>
        <taxon>Bacillati</taxon>
        <taxon>Cyanobacteriota</taxon>
        <taxon>Cyanophyceae</taxon>
        <taxon>Acaryochloridales</taxon>
        <taxon>Acaryochloridaceae</taxon>
        <taxon>Acaryochloris</taxon>
        <taxon>Acaryochloris thomasi</taxon>
    </lineage>
</organism>
<evidence type="ECO:0000256" key="5">
    <source>
        <dbReference type="ARBA" id="ARBA00023163"/>
    </source>
</evidence>
<evidence type="ECO:0000256" key="4">
    <source>
        <dbReference type="ARBA" id="ARBA00023125"/>
    </source>
</evidence>
<keyword evidence="2" id="KW-0902">Two-component regulatory system</keyword>
<feature type="domain" description="Response regulatory" evidence="7">
    <location>
        <begin position="4"/>
        <end position="118"/>
    </location>
</feature>
<comment type="caution">
    <text evidence="8">The sequence shown here is derived from an EMBL/GenBank/DDBJ whole genome shotgun (WGS) entry which is preliminary data.</text>
</comment>
<keyword evidence="9" id="KW-1185">Reference proteome</keyword>
<dbReference type="AlphaFoldDB" id="A0A2W1JG01"/>
<evidence type="ECO:0000256" key="6">
    <source>
        <dbReference type="PROSITE-ProRule" id="PRU00169"/>
    </source>
</evidence>
<evidence type="ECO:0000256" key="3">
    <source>
        <dbReference type="ARBA" id="ARBA00023015"/>
    </source>
</evidence>
<dbReference type="PROSITE" id="PS50110">
    <property type="entry name" value="RESPONSE_REGULATORY"/>
    <property type="match status" value="1"/>
</dbReference>
<dbReference type="RefSeq" id="WP_110986995.1">
    <property type="nucleotide sequence ID" value="NZ_CAWNWM010000010.1"/>
</dbReference>
<proteinExistence type="predicted"/>
<keyword evidence="3" id="KW-0805">Transcription regulation</keyword>
<evidence type="ECO:0000256" key="2">
    <source>
        <dbReference type="ARBA" id="ARBA00023012"/>
    </source>
</evidence>
<dbReference type="SMART" id="SM00448">
    <property type="entry name" value="REC"/>
    <property type="match status" value="1"/>
</dbReference>
<dbReference type="EMBL" id="PQWO01000010">
    <property type="protein sequence ID" value="PZD72498.1"/>
    <property type="molecule type" value="Genomic_DNA"/>
</dbReference>
<dbReference type="Proteomes" id="UP000248857">
    <property type="component" value="Unassembled WGS sequence"/>
</dbReference>
<evidence type="ECO:0000313" key="8">
    <source>
        <dbReference type="EMBL" id="PZD72498.1"/>
    </source>
</evidence>
<dbReference type="CDD" id="cd17574">
    <property type="entry name" value="REC_OmpR"/>
    <property type="match status" value="1"/>
</dbReference>
<dbReference type="GO" id="GO:0005829">
    <property type="term" value="C:cytosol"/>
    <property type="evidence" value="ECO:0007669"/>
    <property type="project" value="TreeGrafter"/>
</dbReference>
<keyword evidence="5" id="KW-0804">Transcription</keyword>
<dbReference type="InterPro" id="IPR039420">
    <property type="entry name" value="WalR-like"/>
</dbReference>
<dbReference type="GO" id="GO:0000156">
    <property type="term" value="F:phosphorelay response regulator activity"/>
    <property type="evidence" value="ECO:0007669"/>
    <property type="project" value="TreeGrafter"/>
</dbReference>
<evidence type="ECO:0000259" key="7">
    <source>
        <dbReference type="PROSITE" id="PS50110"/>
    </source>
</evidence>
<dbReference type="InterPro" id="IPR011006">
    <property type="entry name" value="CheY-like_superfamily"/>
</dbReference>
<reference evidence="8 9" key="1">
    <citation type="journal article" date="2018" name="Sci. Rep.">
        <title>A novel species of the marine cyanobacterium Acaryochloris with a unique pigment content and lifestyle.</title>
        <authorList>
            <person name="Partensky F."/>
            <person name="Six C."/>
            <person name="Ratin M."/>
            <person name="Garczarek L."/>
            <person name="Vaulot D."/>
            <person name="Probert I."/>
            <person name="Calteau A."/>
            <person name="Gourvil P."/>
            <person name="Marie D."/>
            <person name="Grebert T."/>
            <person name="Bouchier C."/>
            <person name="Le Panse S."/>
            <person name="Gachenot M."/>
            <person name="Rodriguez F."/>
            <person name="Garrido J.L."/>
        </authorList>
    </citation>
    <scope>NUCLEOTIDE SEQUENCE [LARGE SCALE GENOMIC DNA]</scope>
    <source>
        <strain evidence="8 9">RCC1774</strain>
    </source>
</reference>
<protein>
    <submittedName>
        <fullName evidence="8">Alkaline phosphatase synthesis transcriptional regulatory protein PhoP</fullName>
    </submittedName>
</protein>
<feature type="modified residue" description="4-aspartylphosphate" evidence="6">
    <location>
        <position position="53"/>
    </location>
</feature>
<dbReference type="GO" id="GO:0000976">
    <property type="term" value="F:transcription cis-regulatory region binding"/>
    <property type="evidence" value="ECO:0007669"/>
    <property type="project" value="TreeGrafter"/>
</dbReference>
<keyword evidence="1 6" id="KW-0597">Phosphoprotein</keyword>
<keyword evidence="4" id="KW-0238">DNA-binding</keyword>
<dbReference type="OrthoDB" id="9808843at2"/>
<dbReference type="GO" id="GO:0006355">
    <property type="term" value="P:regulation of DNA-templated transcription"/>
    <property type="evidence" value="ECO:0007669"/>
    <property type="project" value="TreeGrafter"/>
</dbReference>
<gene>
    <name evidence="8" type="primary">phoP_2</name>
    <name evidence="8" type="ORF">C1752_03584</name>
</gene>